<dbReference type="SUPFAM" id="SSF103642">
    <property type="entry name" value="Sec-C motif"/>
    <property type="match status" value="1"/>
</dbReference>
<proteinExistence type="predicted"/>
<dbReference type="Pfam" id="PF02810">
    <property type="entry name" value="SEC-C"/>
    <property type="match status" value="1"/>
</dbReference>
<organism evidence="1">
    <name type="scientific">marine sediment metagenome</name>
    <dbReference type="NCBI Taxonomy" id="412755"/>
    <lineage>
        <taxon>unclassified sequences</taxon>
        <taxon>metagenomes</taxon>
        <taxon>ecological metagenomes</taxon>
    </lineage>
</organism>
<protein>
    <recommendedName>
        <fullName evidence="2">SEC-C motif domain protein</fullName>
    </recommendedName>
</protein>
<dbReference type="InterPro" id="IPR004027">
    <property type="entry name" value="SEC_C_motif"/>
</dbReference>
<name>X1IDC3_9ZZZZ</name>
<evidence type="ECO:0008006" key="2">
    <source>
        <dbReference type="Google" id="ProtNLM"/>
    </source>
</evidence>
<evidence type="ECO:0000313" key="1">
    <source>
        <dbReference type="EMBL" id="GAH55573.1"/>
    </source>
</evidence>
<dbReference type="AlphaFoldDB" id="X1IDC3"/>
<comment type="caution">
    <text evidence="1">The sequence shown here is derived from an EMBL/GenBank/DDBJ whole genome shotgun (WGS) entry which is preliminary data.</text>
</comment>
<dbReference type="Gene3D" id="3.10.450.50">
    <property type="match status" value="1"/>
</dbReference>
<accession>X1IDC3</accession>
<dbReference type="EMBL" id="BARU01023649">
    <property type="protein sequence ID" value="GAH55573.1"/>
    <property type="molecule type" value="Genomic_DNA"/>
</dbReference>
<gene>
    <name evidence="1" type="ORF">S03H2_38354</name>
</gene>
<reference evidence="1" key="1">
    <citation type="journal article" date="2014" name="Front. Microbiol.">
        <title>High frequency of phylogenetically diverse reductive dehalogenase-homologous genes in deep subseafloor sedimentary metagenomes.</title>
        <authorList>
            <person name="Kawai M."/>
            <person name="Futagami T."/>
            <person name="Toyoda A."/>
            <person name="Takaki Y."/>
            <person name="Nishi S."/>
            <person name="Hori S."/>
            <person name="Arai W."/>
            <person name="Tsubouchi T."/>
            <person name="Morono Y."/>
            <person name="Uchiyama I."/>
            <person name="Ito T."/>
            <person name="Fujiyama A."/>
            <person name="Inagaki F."/>
            <person name="Takami H."/>
        </authorList>
    </citation>
    <scope>NUCLEOTIDE SEQUENCE</scope>
    <source>
        <strain evidence="1">Expedition CK06-06</strain>
    </source>
</reference>
<sequence length="134" mass="14790">MGDKHKIGRNDPCPCGSGKKYKNCCYPDKTQAWKTAGSHESPAFTVKPKETPEPITHHLVSSNGGKTWKPEPGLLAVQLCGRDPKDIDETISKMTKSVLSILDTLSLSSAVKQDLVKRTNDVEHKLHAVKYHLN</sequence>
<feature type="non-terminal residue" evidence="1">
    <location>
        <position position="134"/>
    </location>
</feature>